<evidence type="ECO:0000313" key="16">
    <source>
        <dbReference type="EMBL" id="GMH85332.1"/>
    </source>
</evidence>
<dbReference type="InterPro" id="IPR038013">
    <property type="entry name" value="ALG11"/>
</dbReference>
<dbReference type="EMBL" id="BRXY01000302">
    <property type="protein sequence ID" value="GMH85332.1"/>
    <property type="molecule type" value="Genomic_DNA"/>
</dbReference>
<comment type="caution">
    <text evidence="16">The sequence shown here is derived from an EMBL/GenBank/DDBJ whole genome shotgun (WGS) entry which is preliminary data.</text>
</comment>
<dbReference type="GO" id="GO:0006487">
    <property type="term" value="P:protein N-linked glycosylation"/>
    <property type="evidence" value="ECO:0007669"/>
    <property type="project" value="TreeGrafter"/>
</dbReference>
<dbReference type="AlphaFoldDB" id="A0A9W7B7L4"/>
<evidence type="ECO:0000259" key="15">
    <source>
        <dbReference type="Pfam" id="PF15924"/>
    </source>
</evidence>
<organism evidence="16 17">
    <name type="scientific">Triparma strigata</name>
    <dbReference type="NCBI Taxonomy" id="1606541"/>
    <lineage>
        <taxon>Eukaryota</taxon>
        <taxon>Sar</taxon>
        <taxon>Stramenopiles</taxon>
        <taxon>Ochrophyta</taxon>
        <taxon>Bolidophyceae</taxon>
        <taxon>Parmales</taxon>
        <taxon>Triparmaceae</taxon>
        <taxon>Triparma</taxon>
    </lineage>
</organism>
<accession>A0A9W7B7L4</accession>
<dbReference type="InterPro" id="IPR001296">
    <property type="entry name" value="Glyco_trans_1"/>
</dbReference>
<feature type="domain" description="Glycosyl transferase family 1" evidence="14">
    <location>
        <begin position="310"/>
        <end position="470"/>
    </location>
</feature>
<keyword evidence="6 12" id="KW-0808">Transferase</keyword>
<evidence type="ECO:0000256" key="12">
    <source>
        <dbReference type="RuleBase" id="RU367051"/>
    </source>
</evidence>
<comment type="subcellular location">
    <subcellularLocation>
        <location evidence="1">Endoplasmic reticulum membrane</location>
        <topology evidence="1">Single-pass membrane protein</topology>
    </subcellularLocation>
</comment>
<name>A0A9W7B7L4_9STRA</name>
<evidence type="ECO:0000256" key="3">
    <source>
        <dbReference type="ARBA" id="ARBA00012645"/>
    </source>
</evidence>
<evidence type="ECO:0000256" key="13">
    <source>
        <dbReference type="SAM" id="MobiDB-lite"/>
    </source>
</evidence>
<reference evidence="17" key="1">
    <citation type="journal article" date="2023" name="Commun. Biol.">
        <title>Genome analysis of Parmales, the sister group of diatoms, reveals the evolutionary specialization of diatoms from phago-mixotrophs to photoautotrophs.</title>
        <authorList>
            <person name="Ban H."/>
            <person name="Sato S."/>
            <person name="Yoshikawa S."/>
            <person name="Yamada K."/>
            <person name="Nakamura Y."/>
            <person name="Ichinomiya M."/>
            <person name="Sato N."/>
            <person name="Blanc-Mathieu R."/>
            <person name="Endo H."/>
            <person name="Kuwata A."/>
            <person name="Ogata H."/>
        </authorList>
    </citation>
    <scope>NUCLEOTIDE SEQUENCE [LARGE SCALE GENOMIC DNA]</scope>
    <source>
        <strain evidence="17">NIES 3701</strain>
    </source>
</reference>
<evidence type="ECO:0000256" key="11">
    <source>
        <dbReference type="ARBA" id="ARBA00045065"/>
    </source>
</evidence>
<protein>
    <recommendedName>
        <fullName evidence="4 12">GDP-Man:Man(3)GlcNAc(2)-PP-Dol alpha-1,2-mannosyltransferase</fullName>
        <ecNumber evidence="3 12">2.4.1.131</ecNumber>
    </recommendedName>
</protein>
<evidence type="ECO:0000256" key="7">
    <source>
        <dbReference type="ARBA" id="ARBA00022692"/>
    </source>
</evidence>
<keyword evidence="17" id="KW-1185">Reference proteome</keyword>
<feature type="compositionally biased region" description="Basic residues" evidence="13">
    <location>
        <begin position="554"/>
        <end position="565"/>
    </location>
</feature>
<keyword evidence="5 12" id="KW-0328">Glycosyltransferase</keyword>
<dbReference type="GO" id="GO:0005789">
    <property type="term" value="C:endoplasmic reticulum membrane"/>
    <property type="evidence" value="ECO:0007669"/>
    <property type="project" value="UniProtKB-SubCell"/>
</dbReference>
<comment type="function">
    <text evidence="12">GDP-Man:Man(3)GlcNAc(2)-PP-Dol alpha-1,2-mannosyltransferase that operates in the biosynthetic pathway of dolichol-linked oligosaccharides, the glycan precursors employed in protein asparagine (N)-glycosylation. The assembly of dolichol-linked oligosaccharides begins on the cytosolic side of the endoplasmic reticulum membrane and finishes in its lumen. The sequential addition of sugars to dolichol pyrophosphate produces dolichol-linked oligosaccharides containing fourteen sugars, including two GlcNAcs, nine mannoses and three glucoses. Once assembled, the oligosaccharide is transferred from the lipid to nascent proteins by oligosaccharyltransferases. Catalyzes, on the cytoplasmic face of the endoplasmic reticulum, the addition of the fourth and fifth mannose residues to the dolichol-linked oligosaccharide chain, to produce Man(5)GlcNAc(2)-PP-dolichol core oligosaccharide.</text>
</comment>
<evidence type="ECO:0000259" key="14">
    <source>
        <dbReference type="Pfam" id="PF00534"/>
    </source>
</evidence>
<evidence type="ECO:0000256" key="9">
    <source>
        <dbReference type="ARBA" id="ARBA00022989"/>
    </source>
</evidence>
<dbReference type="InterPro" id="IPR031814">
    <property type="entry name" value="ALG11_N"/>
</dbReference>
<dbReference type="GO" id="GO:0004377">
    <property type="term" value="F:GDP-Man:Man(3)GlcNAc(2)-PP-Dol alpha-1,2-mannosyltransferase activity"/>
    <property type="evidence" value="ECO:0007669"/>
    <property type="project" value="UniProtKB-UniRule"/>
</dbReference>
<feature type="domain" description="ALG11 mannosyltransferase N-terminal" evidence="15">
    <location>
        <begin position="40"/>
        <end position="286"/>
    </location>
</feature>
<feature type="region of interest" description="Disordered" evidence="13">
    <location>
        <begin position="519"/>
        <end position="565"/>
    </location>
</feature>
<dbReference type="PANTHER" id="PTHR45919">
    <property type="entry name" value="GDP-MAN:MAN(3)GLCNAC(2)-PP-DOL ALPHA-1,2-MANNOSYLTRANSFERASE"/>
    <property type="match status" value="1"/>
</dbReference>
<keyword evidence="10" id="KW-0472">Membrane</keyword>
<keyword evidence="7" id="KW-0812">Transmembrane</keyword>
<dbReference type="SUPFAM" id="SSF53756">
    <property type="entry name" value="UDP-Glycosyltransferase/glycogen phosphorylase"/>
    <property type="match status" value="1"/>
</dbReference>
<sequence length="565" mass="62702">MRGNSKQKYVICQATFGIPFGPFELTPRLEHCAPTFTFMTTIGFYHPHCAQGGGGERVLWKIIESLVTSSLTDGSILDPSNPKSLKNIVIYTCDNMDKDKIFEDVATKFGINVKRSSKESVNSGLNFVQISTVVVPGGESLIDPCSYPRLTMLRQMLGGSNFLSQALKISGSEGHSFPDIFFDTTGCAWTHGVIKGGIFRCFMRMKTAKVFTYTHYPTISTDMLNMVYERRFSYNNSEEISASKIKNAVKLLYYIFFALLYSFYGRLADVVVANSSWTAGHIERIWRPRGGVNVLWPPCNAKGFGEISMNKEGRENLILSIGQFRPEKDHALQIKSFARLLKMKPKPPRDTRLILLGGCRGEEDEKRVEDLRRLCKELKCEKSVEFVLNQPFSVLKDYLARSSIGIHSMWNEHFGIGVVEMLAAGLVTIAHDSGGPRADIIGPGHPGEAGSILETGFLASTEEEYASKMHYVMTGMGDDEIASLRKAAMLSSMKFDDAEFDGRFLELFLKHTKEFNCSRSGTVESGRGRGRKEAKAETVVGNGGGGKSSSRTSSRSRSRSKAKKS</sequence>
<evidence type="ECO:0000256" key="6">
    <source>
        <dbReference type="ARBA" id="ARBA00022679"/>
    </source>
</evidence>
<evidence type="ECO:0000256" key="4">
    <source>
        <dbReference type="ARBA" id="ARBA00022018"/>
    </source>
</evidence>
<evidence type="ECO:0000256" key="2">
    <source>
        <dbReference type="ARBA" id="ARBA00004922"/>
    </source>
</evidence>
<comment type="catalytic activity">
    <reaction evidence="11 12">
        <text>an alpha-D-Man-(1-&gt;3)-[alpha-D-Man-(1-&gt;6)]-beta-D-Man-(1-&gt;4)-beta-D-GlcNAc-(1-&gt;4)-alpha-D-GlcNAc-diphospho-di-trans,poly-cis-dolichol + 2 GDP-alpha-D-mannose = an alpha-D-Man-(1-&gt;2)-alpha-D-Man-(1-&gt;2)-alpha-D-Man-(1-&gt;3)-[alpha-D-Man-(1-&gt;6)]-beta-D-Man-(1-&gt;4)-beta-D-GlcNAc-(1-&gt;4)-alpha-D-GlcNAc-diphospho-di-trans,poly-cis-dolichol + 2 GDP + 2 H(+)</text>
        <dbReference type="Rhea" id="RHEA:29523"/>
        <dbReference type="Rhea" id="RHEA-COMP:19515"/>
        <dbReference type="Rhea" id="RHEA-COMP:19516"/>
        <dbReference type="ChEBI" id="CHEBI:15378"/>
        <dbReference type="ChEBI" id="CHEBI:57527"/>
        <dbReference type="ChEBI" id="CHEBI:58189"/>
        <dbReference type="ChEBI" id="CHEBI:132511"/>
        <dbReference type="ChEBI" id="CHEBI:132515"/>
        <dbReference type="EC" id="2.4.1.131"/>
    </reaction>
    <physiologicalReaction direction="left-to-right" evidence="11 12">
        <dbReference type="Rhea" id="RHEA:29524"/>
    </physiologicalReaction>
</comment>
<evidence type="ECO:0000256" key="10">
    <source>
        <dbReference type="ARBA" id="ARBA00023136"/>
    </source>
</evidence>
<dbReference type="Gene3D" id="3.40.50.2000">
    <property type="entry name" value="Glycogen Phosphorylase B"/>
    <property type="match status" value="1"/>
</dbReference>
<dbReference type="PANTHER" id="PTHR45919:SF1">
    <property type="entry name" value="GDP-MAN:MAN(3)GLCNAC(2)-PP-DOL ALPHA-1,2-MANNOSYLTRANSFERASE"/>
    <property type="match status" value="1"/>
</dbReference>
<dbReference type="Pfam" id="PF15924">
    <property type="entry name" value="ALG11_N"/>
    <property type="match status" value="1"/>
</dbReference>
<comment type="similarity">
    <text evidence="12">Belongs to the glycosyltransferase group 1 family. Glycosyltransferase 4 subfamily.</text>
</comment>
<keyword evidence="8 12" id="KW-0256">Endoplasmic reticulum</keyword>
<dbReference type="EC" id="2.4.1.131" evidence="3 12"/>
<evidence type="ECO:0000313" key="17">
    <source>
        <dbReference type="Proteomes" id="UP001165085"/>
    </source>
</evidence>
<dbReference type="OrthoDB" id="2276068at2759"/>
<evidence type="ECO:0000256" key="1">
    <source>
        <dbReference type="ARBA" id="ARBA00004389"/>
    </source>
</evidence>
<dbReference type="Pfam" id="PF00534">
    <property type="entry name" value="Glycos_transf_1"/>
    <property type="match status" value="1"/>
</dbReference>
<keyword evidence="9" id="KW-1133">Transmembrane helix</keyword>
<dbReference type="CDD" id="cd03806">
    <property type="entry name" value="GT4_ALG11-like"/>
    <property type="match status" value="1"/>
</dbReference>
<gene>
    <name evidence="16" type="ORF">TrST_g844</name>
</gene>
<proteinExistence type="inferred from homology"/>
<evidence type="ECO:0000256" key="5">
    <source>
        <dbReference type="ARBA" id="ARBA00022676"/>
    </source>
</evidence>
<dbReference type="Proteomes" id="UP001165085">
    <property type="component" value="Unassembled WGS sequence"/>
</dbReference>
<comment type="pathway">
    <text evidence="2 12">Protein modification; protein glycosylation.</text>
</comment>
<evidence type="ECO:0000256" key="8">
    <source>
        <dbReference type="ARBA" id="ARBA00022824"/>
    </source>
</evidence>